<evidence type="ECO:0000256" key="2">
    <source>
        <dbReference type="SAM" id="MobiDB-lite"/>
    </source>
</evidence>
<organism evidence="4 5">
    <name type="scientific">Galerina marginata (strain CBS 339.88)</name>
    <dbReference type="NCBI Taxonomy" id="685588"/>
    <lineage>
        <taxon>Eukaryota</taxon>
        <taxon>Fungi</taxon>
        <taxon>Dikarya</taxon>
        <taxon>Basidiomycota</taxon>
        <taxon>Agaricomycotina</taxon>
        <taxon>Agaricomycetes</taxon>
        <taxon>Agaricomycetidae</taxon>
        <taxon>Agaricales</taxon>
        <taxon>Agaricineae</taxon>
        <taxon>Strophariaceae</taxon>
        <taxon>Galerina</taxon>
    </lineage>
</organism>
<feature type="compositionally biased region" description="Polar residues" evidence="2">
    <location>
        <begin position="257"/>
        <end position="272"/>
    </location>
</feature>
<feature type="compositionally biased region" description="Polar residues" evidence="2">
    <location>
        <begin position="302"/>
        <end position="314"/>
    </location>
</feature>
<dbReference type="GO" id="GO:0008270">
    <property type="term" value="F:zinc ion binding"/>
    <property type="evidence" value="ECO:0007669"/>
    <property type="project" value="UniProtKB-KW"/>
</dbReference>
<keyword evidence="1" id="KW-0862">Zinc</keyword>
<accession>A0A067TM12</accession>
<dbReference type="HOGENOM" id="CLU_866118_0_0_1"/>
<feature type="domain" description="C2H2-type" evidence="3">
    <location>
        <begin position="10"/>
        <end position="34"/>
    </location>
</feature>
<dbReference type="PROSITE" id="PS00028">
    <property type="entry name" value="ZINC_FINGER_C2H2_1"/>
    <property type="match status" value="1"/>
</dbReference>
<sequence length="321" mass="35478">MNTHSNERPYACVFPGCPRTFGVRSNAKRHLRTHGIFPNPPDPGPVEAPYVVGFSTPMILQPHQRDIRQHDGAIRGEGSSSAQPGSEDTESTQSLGQEKREHSSLKIPPYRVRWMPPSLTIRTNVPSLRKVQDGPQEFPDDNTQPRRSRNGKQRRTSDEMDKDDYNEGEYNSQTAKEVDDDDMDDESREARIFGDAAVASRLNIPFPPVMSSSGSLWSGAVESSQSESGLSRAVSSPVSRSQSSSLYSVPFSPSHSATSSKLPQSASMSPVNQPGEYASRWAPNFPNLDQGETADFEERNSYLPTGSRPNTPSQNRDKKAR</sequence>
<dbReference type="Proteomes" id="UP000027222">
    <property type="component" value="Unassembled WGS sequence"/>
</dbReference>
<dbReference type="SUPFAM" id="SSF57667">
    <property type="entry name" value="beta-beta-alpha zinc fingers"/>
    <property type="match status" value="1"/>
</dbReference>
<keyword evidence="1" id="KW-0479">Metal-binding</keyword>
<name>A0A067TM12_GALM3</name>
<dbReference type="STRING" id="685588.A0A067TM12"/>
<reference evidence="5" key="1">
    <citation type="journal article" date="2014" name="Proc. Natl. Acad. Sci. U.S.A.">
        <title>Extensive sampling of basidiomycete genomes demonstrates inadequacy of the white-rot/brown-rot paradigm for wood decay fungi.</title>
        <authorList>
            <person name="Riley R."/>
            <person name="Salamov A.A."/>
            <person name="Brown D.W."/>
            <person name="Nagy L.G."/>
            <person name="Floudas D."/>
            <person name="Held B.W."/>
            <person name="Levasseur A."/>
            <person name="Lombard V."/>
            <person name="Morin E."/>
            <person name="Otillar R."/>
            <person name="Lindquist E.A."/>
            <person name="Sun H."/>
            <person name="LaButti K.M."/>
            <person name="Schmutz J."/>
            <person name="Jabbour D."/>
            <person name="Luo H."/>
            <person name="Baker S.E."/>
            <person name="Pisabarro A.G."/>
            <person name="Walton J.D."/>
            <person name="Blanchette R.A."/>
            <person name="Henrissat B."/>
            <person name="Martin F."/>
            <person name="Cullen D."/>
            <person name="Hibbett D.S."/>
            <person name="Grigoriev I.V."/>
        </authorList>
    </citation>
    <scope>NUCLEOTIDE SEQUENCE [LARGE SCALE GENOMIC DNA]</scope>
    <source>
        <strain evidence="5">CBS 339.88</strain>
    </source>
</reference>
<dbReference type="InterPro" id="IPR036236">
    <property type="entry name" value="Znf_C2H2_sf"/>
</dbReference>
<dbReference type="InterPro" id="IPR013087">
    <property type="entry name" value="Znf_C2H2_type"/>
</dbReference>
<proteinExistence type="predicted"/>
<feature type="region of interest" description="Disordered" evidence="2">
    <location>
        <begin position="123"/>
        <end position="321"/>
    </location>
</feature>
<dbReference type="PROSITE" id="PS50157">
    <property type="entry name" value="ZINC_FINGER_C2H2_2"/>
    <property type="match status" value="1"/>
</dbReference>
<evidence type="ECO:0000313" key="4">
    <source>
        <dbReference type="EMBL" id="KDR79968.1"/>
    </source>
</evidence>
<keyword evidence="1" id="KW-0863">Zinc-finger</keyword>
<keyword evidence="5" id="KW-1185">Reference proteome</keyword>
<protein>
    <recommendedName>
        <fullName evidence="3">C2H2-type domain-containing protein</fullName>
    </recommendedName>
</protein>
<feature type="compositionally biased region" description="Polar residues" evidence="2">
    <location>
        <begin position="78"/>
        <end position="96"/>
    </location>
</feature>
<feature type="compositionally biased region" description="Polar residues" evidence="2">
    <location>
        <begin position="210"/>
        <end position="229"/>
    </location>
</feature>
<dbReference type="EMBL" id="KL142372">
    <property type="protein sequence ID" value="KDR79968.1"/>
    <property type="molecule type" value="Genomic_DNA"/>
</dbReference>
<evidence type="ECO:0000313" key="5">
    <source>
        <dbReference type="Proteomes" id="UP000027222"/>
    </source>
</evidence>
<feature type="compositionally biased region" description="Basic and acidic residues" evidence="2">
    <location>
        <begin position="155"/>
        <end position="165"/>
    </location>
</feature>
<feature type="compositionally biased region" description="Acidic residues" evidence="2">
    <location>
        <begin position="178"/>
        <end position="187"/>
    </location>
</feature>
<evidence type="ECO:0000256" key="1">
    <source>
        <dbReference type="PROSITE-ProRule" id="PRU00042"/>
    </source>
</evidence>
<gene>
    <name evidence="4" type="ORF">GALMADRAFT_1172209</name>
</gene>
<feature type="region of interest" description="Disordered" evidence="2">
    <location>
        <begin position="74"/>
        <end position="109"/>
    </location>
</feature>
<dbReference type="AlphaFoldDB" id="A0A067TM12"/>
<dbReference type="Gene3D" id="3.30.160.60">
    <property type="entry name" value="Classic Zinc Finger"/>
    <property type="match status" value="1"/>
</dbReference>
<dbReference type="OrthoDB" id="6077919at2759"/>
<feature type="compositionally biased region" description="Low complexity" evidence="2">
    <location>
        <begin position="230"/>
        <end position="256"/>
    </location>
</feature>
<evidence type="ECO:0000259" key="3">
    <source>
        <dbReference type="PROSITE" id="PS50157"/>
    </source>
</evidence>